<dbReference type="EMBL" id="JAHHQF010000110">
    <property type="protein sequence ID" value="MBT9283532.1"/>
    <property type="molecule type" value="Genomic_DNA"/>
</dbReference>
<feature type="transmembrane region" description="Helical" evidence="1">
    <location>
        <begin position="96"/>
        <end position="122"/>
    </location>
</feature>
<accession>A0A947CYJ5</accession>
<proteinExistence type="predicted"/>
<protein>
    <submittedName>
        <fullName evidence="2">Uncharacterized protein</fullName>
    </submittedName>
</protein>
<dbReference type="AlphaFoldDB" id="A0A947CYJ5"/>
<reference evidence="2" key="1">
    <citation type="journal article" date="2021" name="Microbiology">
        <title>Metagenomic Analysis of the Microbial Community in the Underground Coal Fire Area (Kemerovo Region, Russia) Revealed Predominance of Thermophilic Members of the Phyla Deinococcus-thermus, Aquificae, and Firmicutes.</title>
        <authorList>
            <person name="Kadnikov V."/>
            <person name="Mardanov A.V."/>
            <person name="Beletsky A.V."/>
            <person name="Karnachuk O.V."/>
            <person name="Ravin N.V."/>
        </authorList>
    </citation>
    <scope>NUCLEOTIDE SEQUENCE</scope>
    <source>
        <strain evidence="2">RBS10-49</strain>
    </source>
</reference>
<name>A0A947CYJ5_HYDSH</name>
<evidence type="ECO:0000313" key="2">
    <source>
        <dbReference type="EMBL" id="MBT9283532.1"/>
    </source>
</evidence>
<organism evidence="2 3">
    <name type="scientific">Hydrogenibacillus schlegelii</name>
    <name type="common">Bacillus schlegelii</name>
    <dbReference type="NCBI Taxonomy" id="1484"/>
    <lineage>
        <taxon>Bacteria</taxon>
        <taxon>Bacillati</taxon>
        <taxon>Bacillota</taxon>
        <taxon>Bacilli</taxon>
        <taxon>Bacillales</taxon>
        <taxon>Bacillales Family X. Incertae Sedis</taxon>
        <taxon>Hydrogenibacillus</taxon>
    </lineage>
</organism>
<comment type="caution">
    <text evidence="2">The sequence shown here is derived from an EMBL/GenBank/DDBJ whole genome shotgun (WGS) entry which is preliminary data.</text>
</comment>
<dbReference type="Proteomes" id="UP000748108">
    <property type="component" value="Unassembled WGS sequence"/>
</dbReference>
<evidence type="ECO:0000256" key="1">
    <source>
        <dbReference type="SAM" id="Phobius"/>
    </source>
</evidence>
<sequence length="186" mass="21522">MIGLILIFLLMIFCLIITTYNMDKTFFCRVNEETNKELNRGDLKKRINIYKLNQQTNEIALYVNGQLILTDIGKIYLEHELEKITPIDIPKSAIELLTSVLVSFVVAMITTFFTLVSALPQLNEKVKENGFTNLIGNMANEIFLQALLTVLIIICALYIMYFNFINRKRIRTSVHIILNYLTNKYS</sequence>
<keyword evidence="1" id="KW-1133">Transmembrane helix</keyword>
<feature type="transmembrane region" description="Helical" evidence="1">
    <location>
        <begin position="6"/>
        <end position="22"/>
    </location>
</feature>
<keyword evidence="1" id="KW-0812">Transmembrane</keyword>
<gene>
    <name evidence="2" type="ORF">KM312_13010</name>
</gene>
<evidence type="ECO:0000313" key="3">
    <source>
        <dbReference type="Proteomes" id="UP000748108"/>
    </source>
</evidence>
<feature type="transmembrane region" description="Helical" evidence="1">
    <location>
        <begin position="142"/>
        <end position="161"/>
    </location>
</feature>
<keyword evidence="1" id="KW-0472">Membrane</keyword>